<keyword evidence="7 10" id="KW-0067">ATP-binding</keyword>
<dbReference type="Gene3D" id="1.10.20.140">
    <property type="match status" value="1"/>
</dbReference>
<comment type="function">
    <text evidence="2 10 12">Catalyzes the transfer of a dimethylallyl group onto the adenine at position 37 in tRNAs that read codons beginning with uridine, leading to the formation of N6-(dimethylallyl)adenosine (i(6)A).</text>
</comment>
<dbReference type="GO" id="GO:0006400">
    <property type="term" value="P:tRNA modification"/>
    <property type="evidence" value="ECO:0007669"/>
    <property type="project" value="TreeGrafter"/>
</dbReference>
<comment type="similarity">
    <text evidence="3 10 13">Belongs to the IPP transferase family.</text>
</comment>
<evidence type="ECO:0000256" key="8">
    <source>
        <dbReference type="ARBA" id="ARBA00022842"/>
    </source>
</evidence>
<feature type="binding site" evidence="10">
    <location>
        <begin position="28"/>
        <end position="35"/>
    </location>
    <ligand>
        <name>ATP</name>
        <dbReference type="ChEBI" id="CHEBI:30616"/>
    </ligand>
</feature>
<evidence type="ECO:0000256" key="3">
    <source>
        <dbReference type="ARBA" id="ARBA00005842"/>
    </source>
</evidence>
<evidence type="ECO:0000256" key="12">
    <source>
        <dbReference type="RuleBase" id="RU003784"/>
    </source>
</evidence>
<dbReference type="PANTHER" id="PTHR11088">
    <property type="entry name" value="TRNA DIMETHYLALLYLTRANSFERASE"/>
    <property type="match status" value="1"/>
</dbReference>
<keyword evidence="4 10" id="KW-0808">Transferase</keyword>
<gene>
    <name evidence="10" type="primary">miaA</name>
    <name evidence="14" type="ORF">AN957_12040</name>
</gene>
<dbReference type="InterPro" id="IPR027417">
    <property type="entry name" value="P-loop_NTPase"/>
</dbReference>
<dbReference type="FunFam" id="1.10.20.140:FF:000001">
    <property type="entry name" value="tRNA dimethylallyltransferase"/>
    <property type="match status" value="1"/>
</dbReference>
<evidence type="ECO:0000256" key="13">
    <source>
        <dbReference type="RuleBase" id="RU003785"/>
    </source>
</evidence>
<dbReference type="InterPro" id="IPR039657">
    <property type="entry name" value="Dimethylallyltransferase"/>
</dbReference>
<keyword evidence="5 10" id="KW-0819">tRNA processing</keyword>
<accession>A0A0Q3TFJ5</accession>
<dbReference type="HAMAP" id="MF_00185">
    <property type="entry name" value="IPP_trans"/>
    <property type="match status" value="1"/>
</dbReference>
<evidence type="ECO:0000256" key="6">
    <source>
        <dbReference type="ARBA" id="ARBA00022741"/>
    </source>
</evidence>
<dbReference type="PANTHER" id="PTHR11088:SF60">
    <property type="entry name" value="TRNA DIMETHYLALLYLTRANSFERASE"/>
    <property type="match status" value="1"/>
</dbReference>
<comment type="cofactor">
    <cofactor evidence="1 10">
        <name>Mg(2+)</name>
        <dbReference type="ChEBI" id="CHEBI:18420"/>
    </cofactor>
</comment>
<evidence type="ECO:0000313" key="14">
    <source>
        <dbReference type="EMBL" id="KQL21893.1"/>
    </source>
</evidence>
<feature type="site" description="Interaction with substrate tRNA" evidence="10">
    <location>
        <position position="142"/>
    </location>
</feature>
<evidence type="ECO:0000256" key="7">
    <source>
        <dbReference type="ARBA" id="ARBA00022840"/>
    </source>
</evidence>
<feature type="binding site" evidence="10">
    <location>
        <begin position="30"/>
        <end position="35"/>
    </location>
    <ligand>
        <name>substrate</name>
    </ligand>
</feature>
<dbReference type="STRING" id="1637975.AN957_12040"/>
<dbReference type="EC" id="2.5.1.75" evidence="10"/>
<dbReference type="GO" id="GO:0052381">
    <property type="term" value="F:tRNA dimethylallyltransferase activity"/>
    <property type="evidence" value="ECO:0007669"/>
    <property type="project" value="UniProtKB-UniRule"/>
</dbReference>
<reference evidence="14 15" key="1">
    <citation type="submission" date="2015-09" db="EMBL/GenBank/DDBJ databases">
        <title>Genome sequencing project for genomic taxonomy and phylogenomics of Bacillus-like bacteria.</title>
        <authorList>
            <person name="Liu B."/>
            <person name="Wang J."/>
            <person name="Zhu Y."/>
            <person name="Liu G."/>
            <person name="Chen Q."/>
            <person name="Chen Z."/>
            <person name="Lan J."/>
            <person name="Che J."/>
            <person name="Ge C."/>
            <person name="Shi H."/>
            <person name="Pan Z."/>
            <person name="Liu X."/>
        </authorList>
    </citation>
    <scope>NUCLEOTIDE SEQUENCE [LARGE SCALE GENOMIC DNA]</scope>
    <source>
        <strain evidence="14 15">FJAT-18043</strain>
    </source>
</reference>
<sequence>MKETDIIVGSKGSECRLNKREKLVVLIGPTAVGKTKLSIELAKRFNGEIISGDSMQIYKGMDIGTAKIMPSEMEGIPHHLIDIKNPDEPFSVAEFQELVRLKIAEISQRGKLPMIVGGTGLYIQSVICDYQFSDAPSDDHFRIMLEKRADIEGNEKLHRELMEVDPESANKIHPNNVRRVIRALEVYHVTGKTVSNYQKNQQPELMYQTAMIGLTMEREMLYERINKRVDLMISDGLLPEVEKLYVHGLKGCQSIQAIGYKEIYEYFQAHVTLEEAITQLKQNSRRYAKRQLTWFRNKMNVDWFDMTDAVSLGGFEKKLDEISTYIEGKLQLKSNT</sequence>
<feature type="site" description="Interaction with substrate tRNA" evidence="10">
    <location>
        <position position="119"/>
    </location>
</feature>
<dbReference type="GO" id="GO:0005524">
    <property type="term" value="F:ATP binding"/>
    <property type="evidence" value="ECO:0007669"/>
    <property type="project" value="UniProtKB-UniRule"/>
</dbReference>
<evidence type="ECO:0000256" key="4">
    <source>
        <dbReference type="ARBA" id="ARBA00022679"/>
    </source>
</evidence>
<comment type="caution">
    <text evidence="10">Lacks conserved residue(s) required for the propagation of feature annotation.</text>
</comment>
<comment type="caution">
    <text evidence="14">The sequence shown here is derived from an EMBL/GenBank/DDBJ whole genome shotgun (WGS) entry which is preliminary data.</text>
</comment>
<evidence type="ECO:0000256" key="10">
    <source>
        <dbReference type="HAMAP-Rule" id="MF_00185"/>
    </source>
</evidence>
<protein>
    <recommendedName>
        <fullName evidence="10">tRNA dimethylallyltransferase</fullName>
        <ecNumber evidence="10">2.5.1.75</ecNumber>
    </recommendedName>
    <alternativeName>
        <fullName evidence="10">Dimethylallyl diphosphate:tRNA dimethylallyltransferase</fullName>
        <shortName evidence="10">DMAPP:tRNA dimethylallyltransferase</shortName>
        <shortName evidence="10">DMATase</shortName>
    </alternativeName>
    <alternativeName>
        <fullName evidence="10">Isopentenyl-diphosphate:tRNA isopentenyltransferase</fullName>
        <shortName evidence="10">IPP transferase</shortName>
        <shortName evidence="10">IPPT</shortName>
        <shortName evidence="10">IPTase</shortName>
    </alternativeName>
</protein>
<evidence type="ECO:0000256" key="2">
    <source>
        <dbReference type="ARBA" id="ARBA00003213"/>
    </source>
</evidence>
<dbReference type="Gene3D" id="3.40.50.300">
    <property type="entry name" value="P-loop containing nucleotide triphosphate hydrolases"/>
    <property type="match status" value="1"/>
</dbReference>
<evidence type="ECO:0000256" key="5">
    <source>
        <dbReference type="ARBA" id="ARBA00022694"/>
    </source>
</evidence>
<evidence type="ECO:0000256" key="9">
    <source>
        <dbReference type="ARBA" id="ARBA00049563"/>
    </source>
</evidence>
<comment type="subunit">
    <text evidence="10">Monomer.</text>
</comment>
<name>A0A0Q3TFJ5_9BACI</name>
<dbReference type="PATRIC" id="fig|1637975.4.peg.2218"/>
<comment type="catalytic activity">
    <reaction evidence="9 10 11">
        <text>adenosine(37) in tRNA + dimethylallyl diphosphate = N(6)-dimethylallyladenosine(37) in tRNA + diphosphate</text>
        <dbReference type="Rhea" id="RHEA:26482"/>
        <dbReference type="Rhea" id="RHEA-COMP:10162"/>
        <dbReference type="Rhea" id="RHEA-COMP:10375"/>
        <dbReference type="ChEBI" id="CHEBI:33019"/>
        <dbReference type="ChEBI" id="CHEBI:57623"/>
        <dbReference type="ChEBI" id="CHEBI:74411"/>
        <dbReference type="ChEBI" id="CHEBI:74415"/>
        <dbReference type="EC" id="2.5.1.75"/>
    </reaction>
</comment>
<dbReference type="EMBL" id="LJIX01000006">
    <property type="protein sequence ID" value="KQL21893.1"/>
    <property type="molecule type" value="Genomic_DNA"/>
</dbReference>
<dbReference type="Pfam" id="PF01715">
    <property type="entry name" value="IPPT"/>
    <property type="match status" value="1"/>
</dbReference>
<dbReference type="InterPro" id="IPR018022">
    <property type="entry name" value="IPT"/>
</dbReference>
<evidence type="ECO:0000313" key="15">
    <source>
        <dbReference type="Proteomes" id="UP000050996"/>
    </source>
</evidence>
<keyword evidence="8 10" id="KW-0460">Magnesium</keyword>
<keyword evidence="15" id="KW-1185">Reference proteome</keyword>
<dbReference type="Proteomes" id="UP000050996">
    <property type="component" value="Unassembled WGS sequence"/>
</dbReference>
<dbReference type="SUPFAM" id="SSF52540">
    <property type="entry name" value="P-loop containing nucleoside triphosphate hydrolases"/>
    <property type="match status" value="1"/>
</dbReference>
<feature type="region of interest" description="Interaction with substrate tRNA" evidence="10">
    <location>
        <begin position="53"/>
        <end position="56"/>
    </location>
</feature>
<evidence type="ECO:0000256" key="11">
    <source>
        <dbReference type="RuleBase" id="RU003783"/>
    </source>
</evidence>
<dbReference type="RefSeq" id="WP_053477510.1">
    <property type="nucleotide sequence ID" value="NZ_CP041305.1"/>
</dbReference>
<keyword evidence="6 10" id="KW-0547">Nucleotide-binding</keyword>
<proteinExistence type="inferred from homology"/>
<organism evidence="14 15">
    <name type="scientific">Cytobacillus solani</name>
    <dbReference type="NCBI Taxonomy" id="1637975"/>
    <lineage>
        <taxon>Bacteria</taxon>
        <taxon>Bacillati</taxon>
        <taxon>Bacillota</taxon>
        <taxon>Bacilli</taxon>
        <taxon>Bacillales</taxon>
        <taxon>Bacillaceae</taxon>
        <taxon>Cytobacillus</taxon>
    </lineage>
</organism>
<dbReference type="NCBIfam" id="TIGR00174">
    <property type="entry name" value="miaA"/>
    <property type="match status" value="1"/>
</dbReference>
<dbReference type="AlphaFoldDB" id="A0A0Q3TFJ5"/>
<evidence type="ECO:0000256" key="1">
    <source>
        <dbReference type="ARBA" id="ARBA00001946"/>
    </source>
</evidence>